<accession>A0ABR7XL69</accession>
<gene>
    <name evidence="2" type="ORF">H9Q13_17920</name>
</gene>
<protein>
    <submittedName>
        <fullName evidence="2">Recombinase family protein</fullName>
    </submittedName>
</protein>
<keyword evidence="3" id="KW-1185">Reference proteome</keyword>
<dbReference type="InterPro" id="IPR050639">
    <property type="entry name" value="SSR_resolvase"/>
</dbReference>
<evidence type="ECO:0000313" key="3">
    <source>
        <dbReference type="Proteomes" id="UP000625551"/>
    </source>
</evidence>
<feature type="domain" description="Resolvase/invertase-type recombinase catalytic" evidence="1">
    <location>
        <begin position="2"/>
        <end position="149"/>
    </location>
</feature>
<dbReference type="Proteomes" id="UP000625551">
    <property type="component" value="Unassembled WGS sequence"/>
</dbReference>
<dbReference type="InterPro" id="IPR006119">
    <property type="entry name" value="Resolv_N"/>
</dbReference>
<evidence type="ECO:0000313" key="2">
    <source>
        <dbReference type="EMBL" id="MBD1399049.1"/>
    </source>
</evidence>
<dbReference type="SMART" id="SM00857">
    <property type="entry name" value="Resolvase"/>
    <property type="match status" value="1"/>
</dbReference>
<proteinExistence type="predicted"/>
<dbReference type="PANTHER" id="PTHR30461">
    <property type="entry name" value="DNA-INVERTASE FROM LAMBDOID PROPHAGE"/>
    <property type="match status" value="1"/>
</dbReference>
<organism evidence="2 3">
    <name type="scientific">Pontibacter aquaedesilientis</name>
    <dbReference type="NCBI Taxonomy" id="2766980"/>
    <lineage>
        <taxon>Bacteria</taxon>
        <taxon>Pseudomonadati</taxon>
        <taxon>Bacteroidota</taxon>
        <taxon>Cytophagia</taxon>
        <taxon>Cytophagales</taxon>
        <taxon>Hymenobacteraceae</taxon>
        <taxon>Pontibacter</taxon>
    </lineage>
</organism>
<reference evidence="2 3" key="1">
    <citation type="submission" date="2020-09" db="EMBL/GenBank/DDBJ databases">
        <title>Genome sequencing and assembly of Pontibacter sp.</title>
        <authorList>
            <person name="Chhetri G."/>
        </authorList>
    </citation>
    <scope>NUCLEOTIDE SEQUENCE [LARGE SCALE GENOMIC DNA]</scope>
    <source>
        <strain evidence="2 3">JH31</strain>
    </source>
</reference>
<dbReference type="Gene3D" id="1.10.1270.10">
    <property type="entry name" value="TrpR-like"/>
    <property type="match status" value="1"/>
</dbReference>
<dbReference type="Gene3D" id="3.40.50.1390">
    <property type="entry name" value="Resolvase, N-terminal catalytic domain"/>
    <property type="match status" value="1"/>
</dbReference>
<dbReference type="InterPro" id="IPR036162">
    <property type="entry name" value="Resolvase-like_N_sf"/>
</dbReference>
<dbReference type="RefSeq" id="WP_191185175.1">
    <property type="nucleotide sequence ID" value="NZ_JACXAJ010000015.1"/>
</dbReference>
<evidence type="ECO:0000259" key="1">
    <source>
        <dbReference type="PROSITE" id="PS51736"/>
    </source>
</evidence>
<dbReference type="Pfam" id="PF00239">
    <property type="entry name" value="Resolvase"/>
    <property type="match status" value="1"/>
</dbReference>
<sequence>MKSVIYTRVSKEEQTTQRQVNDLKKAEGFDIVKVFSENISGFTKSVGERKGLQEMLKYVRSNKIQCILISEISRLGRNTQETLTLIRELEEEGICLHIQNLGITLGADTEKDRIFNKLIITILSDISRLESENLSYRIKSGLRSRKVRGLHVGRKVNSSETRDKFLAKHKQVIKYLNLGRSYKEIQAITGTAPATISKIKKVLSEE</sequence>
<dbReference type="PANTHER" id="PTHR30461:SF19">
    <property type="entry name" value="SITE-SPECIFIC RECOMBINASE RESOLVASE FAMILY"/>
    <property type="match status" value="1"/>
</dbReference>
<name>A0ABR7XL69_9BACT</name>
<dbReference type="SUPFAM" id="SSF53041">
    <property type="entry name" value="Resolvase-like"/>
    <property type="match status" value="1"/>
</dbReference>
<dbReference type="CDD" id="cd03768">
    <property type="entry name" value="SR_ResInv"/>
    <property type="match status" value="1"/>
</dbReference>
<comment type="caution">
    <text evidence="2">The sequence shown here is derived from an EMBL/GenBank/DDBJ whole genome shotgun (WGS) entry which is preliminary data.</text>
</comment>
<dbReference type="InterPro" id="IPR038116">
    <property type="entry name" value="TrpR-like_sf"/>
</dbReference>
<dbReference type="PROSITE" id="PS51736">
    <property type="entry name" value="RECOMBINASES_3"/>
    <property type="match status" value="1"/>
</dbReference>
<dbReference type="EMBL" id="JACXAJ010000015">
    <property type="protein sequence ID" value="MBD1399049.1"/>
    <property type="molecule type" value="Genomic_DNA"/>
</dbReference>